<organism evidence="2 3">
    <name type="scientific">Nitratidesulfovibrio oxamicus</name>
    <dbReference type="NCBI Taxonomy" id="32016"/>
    <lineage>
        <taxon>Bacteria</taxon>
        <taxon>Pseudomonadati</taxon>
        <taxon>Thermodesulfobacteriota</taxon>
        <taxon>Desulfovibrionia</taxon>
        <taxon>Desulfovibrionales</taxon>
        <taxon>Desulfovibrionaceae</taxon>
        <taxon>Nitratidesulfovibrio</taxon>
    </lineage>
</organism>
<evidence type="ECO:0000313" key="3">
    <source>
        <dbReference type="Proteomes" id="UP001194469"/>
    </source>
</evidence>
<keyword evidence="3" id="KW-1185">Reference proteome</keyword>
<dbReference type="EMBL" id="VRYY01000244">
    <property type="protein sequence ID" value="MBG3877231.1"/>
    <property type="molecule type" value="Genomic_DNA"/>
</dbReference>
<protein>
    <submittedName>
        <fullName evidence="2">16S rRNA (Cytosine(1402)-N(4))-methyltransferase</fullName>
    </submittedName>
</protein>
<gene>
    <name evidence="2" type="ORF">FVW20_09435</name>
</gene>
<reference evidence="2 3" key="1">
    <citation type="submission" date="2019-08" db="EMBL/GenBank/DDBJ databases">
        <authorList>
            <person name="Luo N."/>
        </authorList>
    </citation>
    <scope>NUCLEOTIDE SEQUENCE [LARGE SCALE GENOMIC DNA]</scope>
    <source>
        <strain evidence="2 3">NCIMB 9442</strain>
    </source>
</reference>
<dbReference type="Proteomes" id="UP001194469">
    <property type="component" value="Unassembled WGS sequence"/>
</dbReference>
<feature type="compositionally biased region" description="Basic and acidic residues" evidence="1">
    <location>
        <begin position="30"/>
        <end position="43"/>
    </location>
</feature>
<evidence type="ECO:0000256" key="1">
    <source>
        <dbReference type="SAM" id="MobiDB-lite"/>
    </source>
</evidence>
<proteinExistence type="predicted"/>
<name>A0ABS0J5H4_9BACT</name>
<feature type="region of interest" description="Disordered" evidence="1">
    <location>
        <begin position="1"/>
        <end position="43"/>
    </location>
</feature>
<feature type="non-terminal residue" evidence="2">
    <location>
        <position position="1"/>
    </location>
</feature>
<evidence type="ECO:0000313" key="2">
    <source>
        <dbReference type="EMBL" id="MBG3877231.1"/>
    </source>
</evidence>
<comment type="caution">
    <text evidence="2">The sequence shown here is derived from an EMBL/GenBank/DDBJ whole genome shotgun (WGS) entry which is preliminary data.</text>
</comment>
<accession>A0ABS0J5H4</accession>
<sequence length="43" mass="4707">RNSRASSAKLRAAQRLAEGQAPRPRRRNKYAPEGREEAEGGAS</sequence>